<evidence type="ECO:0000256" key="1">
    <source>
        <dbReference type="ARBA" id="ARBA00023117"/>
    </source>
</evidence>
<evidence type="ECO:0000256" key="2">
    <source>
        <dbReference type="PROSITE-ProRule" id="PRU00035"/>
    </source>
</evidence>
<name>A0A485LFB5_9STRA</name>
<feature type="region of interest" description="Disordered" evidence="3">
    <location>
        <begin position="625"/>
        <end position="728"/>
    </location>
</feature>
<dbReference type="SUPFAM" id="SSF47370">
    <property type="entry name" value="Bromodomain"/>
    <property type="match status" value="1"/>
</dbReference>
<keyword evidence="1 2" id="KW-0103">Bromodomain</keyword>
<sequence>MVPTCAAGLPPRSASKASSHEKSFSSGKVDRSKTNGGSSDEDDNDSDESSSSDDDEDDAESVSGNEGGDEIEKTDDKEDVPAPRAPYVPPPTAASGPIDEDSPLGILRSMVEVAQICHFLHVFGRILKIPGISRMVSGELETALVEGESCESYPLLIEVYYRLCRDAGQKIEKARLSQEWERVLHRKLVDTWQREFTTHPMMGAFQDVPVRDKALILHYLCEWRLQSCAEIKKHIAAITTPSKDNKDVDKQIASLRPEALGQDDKGSIYWYFDDGCWVYAEDKPSWQAAGDAKAPYHVRYATPTKIRLSAHYGIENNDGMDSIKPTVVDDKRKLKRKRSSSSKKESKKESSKSSKKDRSKHKRKDEEDEEDDVEASPPPPPSEVTEPPPPPPADSPPAPESSPPEDDIQDKNVLCCACNKFYDISLLDPPLPKKPQGDWTCFECLVNNARGWPRRRPSRQSAPPPLVDKPSSSKKESSKKESSSSKKEKKSKKTSSKKSSSKKSSSKKSSSSSKKKSKRHSYPEEYKYLLDIYTTRKRQREQAQVDGMASGVPEAPTGPTAWRVVSASVADLKQVLERDFAIEGSMKQQRLKGRLIQILKAGEAAAEEQLRLRLQEEQQMMWQMQALPRRESSRKALERLKHQSDPHHSTSKSDDETWEDKSANDRAARLSRRASSETNGLSAAEIEEHNKRRMAMERAHRASRRQRDMDGQSSDEEETPRQTRQAAAATQVNEWVNWKAVHSNAYPLRTVCSALVGRVIQEEMAALFSRPVNPVADGCPDYLAIVKQPMDLGTVKVRSLNGHYTSWDAFKQDLALVWSNCRLYNSEGALIVTYANVLEKLSNRMIGQAEQQGVDDMKEDEKEIQESEEEYNKSSASSSSDSSADDSSSSSSSDSDAPPSRSRPPPRAKQHTKATTKPPPKKKRKPSNKVADSSSDEAESDVSLPKRKTPVKSRAKTIASSSDSSDSEANVPLTKKPKSPSPPPPPMTPPPPIPVVDPPSDSSSSSSYFSSSSDSE</sequence>
<dbReference type="InterPro" id="IPR036427">
    <property type="entry name" value="Bromodomain-like_sf"/>
</dbReference>
<dbReference type="InterPro" id="IPR011011">
    <property type="entry name" value="Znf_FYVE_PHD"/>
</dbReference>
<dbReference type="SUPFAM" id="SSF57903">
    <property type="entry name" value="FYVE/PHD zinc finger"/>
    <property type="match status" value="1"/>
</dbReference>
<evidence type="ECO:0000313" key="7">
    <source>
        <dbReference type="Proteomes" id="UP000332933"/>
    </source>
</evidence>
<dbReference type="GO" id="GO:0031213">
    <property type="term" value="C:RSF complex"/>
    <property type="evidence" value="ECO:0007669"/>
    <property type="project" value="InterPro"/>
</dbReference>
<feature type="compositionally biased region" description="Basic and acidic residues" evidence="3">
    <location>
        <begin position="855"/>
        <end position="865"/>
    </location>
</feature>
<feature type="region of interest" description="Disordered" evidence="3">
    <location>
        <begin position="1"/>
        <end position="100"/>
    </location>
</feature>
<dbReference type="EMBL" id="CAADRA010006923">
    <property type="protein sequence ID" value="VFT97289.1"/>
    <property type="molecule type" value="Genomic_DNA"/>
</dbReference>
<dbReference type="PANTHER" id="PTHR14296:SF3">
    <property type="entry name" value="DIKAR, ISOFORM F"/>
    <property type="match status" value="1"/>
</dbReference>
<organism evidence="6 7">
    <name type="scientific">Aphanomyces stellatus</name>
    <dbReference type="NCBI Taxonomy" id="120398"/>
    <lineage>
        <taxon>Eukaryota</taxon>
        <taxon>Sar</taxon>
        <taxon>Stramenopiles</taxon>
        <taxon>Oomycota</taxon>
        <taxon>Saprolegniomycetes</taxon>
        <taxon>Saprolegniales</taxon>
        <taxon>Verrucalvaceae</taxon>
        <taxon>Aphanomyces</taxon>
    </lineage>
</organism>
<dbReference type="SMART" id="SM00297">
    <property type="entry name" value="BROMO"/>
    <property type="match status" value="1"/>
</dbReference>
<evidence type="ECO:0000313" key="5">
    <source>
        <dbReference type="EMBL" id="KAF0687625.1"/>
    </source>
</evidence>
<feature type="compositionally biased region" description="Basic and acidic residues" evidence="3">
    <location>
        <begin position="342"/>
        <end position="356"/>
    </location>
</feature>
<dbReference type="OrthoDB" id="21449at2759"/>
<dbReference type="Pfam" id="PF00439">
    <property type="entry name" value="Bromodomain"/>
    <property type="match status" value="1"/>
</dbReference>
<feature type="region of interest" description="Disordered" evidence="3">
    <location>
        <begin position="315"/>
        <end position="410"/>
    </location>
</feature>
<dbReference type="PRINTS" id="PR00503">
    <property type="entry name" value="BROMODOMAIN"/>
</dbReference>
<dbReference type="PROSITE" id="PS50014">
    <property type="entry name" value="BROMODOMAIN_2"/>
    <property type="match status" value="1"/>
</dbReference>
<feature type="compositionally biased region" description="Basic and acidic residues" evidence="3">
    <location>
        <begin position="471"/>
        <end position="486"/>
    </location>
</feature>
<feature type="compositionally biased region" description="Basic residues" evidence="3">
    <location>
        <begin position="945"/>
        <end position="955"/>
    </location>
</feature>
<dbReference type="EMBL" id="VJMH01006897">
    <property type="protein sequence ID" value="KAF0687625.1"/>
    <property type="molecule type" value="Genomic_DNA"/>
</dbReference>
<dbReference type="InterPro" id="IPR018359">
    <property type="entry name" value="Bromodomain_CS"/>
</dbReference>
<dbReference type="Gene3D" id="1.20.920.10">
    <property type="entry name" value="Bromodomain-like"/>
    <property type="match status" value="1"/>
</dbReference>
<feature type="compositionally biased region" description="Basic residues" evidence="3">
    <location>
        <begin position="904"/>
        <end position="927"/>
    </location>
</feature>
<dbReference type="AlphaFoldDB" id="A0A485LFB5"/>
<dbReference type="GO" id="GO:0006355">
    <property type="term" value="P:regulation of DNA-templated transcription"/>
    <property type="evidence" value="ECO:0007669"/>
    <property type="project" value="InterPro"/>
</dbReference>
<accession>A0A485LFB5</accession>
<evidence type="ECO:0000313" key="6">
    <source>
        <dbReference type="EMBL" id="VFT97289.1"/>
    </source>
</evidence>
<feature type="compositionally biased region" description="Basic and acidic residues" evidence="3">
    <location>
        <begin position="628"/>
        <end position="668"/>
    </location>
</feature>
<gene>
    <name evidence="6" type="primary">Aste57867_20609</name>
    <name evidence="5" type="ORF">As57867_020541</name>
    <name evidence="6" type="ORF">ASTE57867_20609</name>
</gene>
<feature type="compositionally biased region" description="Basic and acidic residues" evidence="3">
    <location>
        <begin position="686"/>
        <end position="710"/>
    </location>
</feature>
<feature type="domain" description="Bromo" evidence="4">
    <location>
        <begin position="760"/>
        <end position="832"/>
    </location>
</feature>
<feature type="region of interest" description="Disordered" evidence="3">
    <location>
        <begin position="850"/>
        <end position="1016"/>
    </location>
</feature>
<reference evidence="6 7" key="1">
    <citation type="submission" date="2019-03" db="EMBL/GenBank/DDBJ databases">
        <authorList>
            <person name="Gaulin E."/>
            <person name="Dumas B."/>
        </authorList>
    </citation>
    <scope>NUCLEOTIDE SEQUENCE [LARGE SCALE GENOMIC DNA]</scope>
    <source>
        <strain evidence="6">CBS 568.67</strain>
    </source>
</reference>
<feature type="compositionally biased region" description="Basic and acidic residues" evidence="3">
    <location>
        <begin position="70"/>
        <end position="81"/>
    </location>
</feature>
<keyword evidence="7" id="KW-1185">Reference proteome</keyword>
<dbReference type="PANTHER" id="PTHR14296">
    <property type="entry name" value="REMODELING AND SPACING FACTOR 1"/>
    <property type="match status" value="1"/>
</dbReference>
<feature type="compositionally biased region" description="Acidic residues" evidence="3">
    <location>
        <begin position="39"/>
        <end position="60"/>
    </location>
</feature>
<dbReference type="InterPro" id="IPR013083">
    <property type="entry name" value="Znf_RING/FYVE/PHD"/>
</dbReference>
<dbReference type="PROSITE" id="PS00633">
    <property type="entry name" value="BROMODOMAIN_1"/>
    <property type="match status" value="1"/>
</dbReference>
<feature type="compositionally biased region" description="Basic residues" evidence="3">
    <location>
        <begin position="487"/>
        <end position="506"/>
    </location>
</feature>
<proteinExistence type="predicted"/>
<dbReference type="CDD" id="cd04369">
    <property type="entry name" value="Bromodomain"/>
    <property type="match status" value="1"/>
</dbReference>
<reference evidence="5" key="2">
    <citation type="submission" date="2019-06" db="EMBL/GenBank/DDBJ databases">
        <title>Genomics analysis of Aphanomyces spp. identifies a new class of oomycete effector associated with host adaptation.</title>
        <authorList>
            <person name="Gaulin E."/>
        </authorList>
    </citation>
    <scope>NUCLEOTIDE SEQUENCE</scope>
    <source>
        <strain evidence="5">CBS 578.67</strain>
    </source>
</reference>
<feature type="compositionally biased region" description="Pro residues" evidence="3">
    <location>
        <begin position="83"/>
        <end position="92"/>
    </location>
</feature>
<feature type="compositionally biased region" description="Low complexity" evidence="3">
    <location>
        <begin position="874"/>
        <end position="900"/>
    </location>
</feature>
<feature type="compositionally biased region" description="Low complexity" evidence="3">
    <location>
        <begin position="998"/>
        <end position="1016"/>
    </location>
</feature>
<dbReference type="Proteomes" id="UP000332933">
    <property type="component" value="Unassembled WGS sequence"/>
</dbReference>
<feature type="compositionally biased region" description="Pro residues" evidence="3">
    <location>
        <begin position="376"/>
        <end position="402"/>
    </location>
</feature>
<protein>
    <submittedName>
        <fullName evidence="6">Aste57867_20609 protein</fullName>
    </submittedName>
</protein>
<dbReference type="InterPro" id="IPR001487">
    <property type="entry name" value="Bromodomain"/>
</dbReference>
<dbReference type="InterPro" id="IPR028938">
    <property type="entry name" value="Rsf1-like"/>
</dbReference>
<dbReference type="Gene3D" id="3.30.40.10">
    <property type="entry name" value="Zinc/RING finger domain, C3HC4 (zinc finger)"/>
    <property type="match status" value="1"/>
</dbReference>
<evidence type="ECO:0000256" key="3">
    <source>
        <dbReference type="SAM" id="MobiDB-lite"/>
    </source>
</evidence>
<feature type="compositionally biased region" description="Pro residues" evidence="3">
    <location>
        <begin position="979"/>
        <end position="997"/>
    </location>
</feature>
<feature type="region of interest" description="Disordered" evidence="3">
    <location>
        <begin position="450"/>
        <end position="521"/>
    </location>
</feature>
<evidence type="ECO:0000259" key="4">
    <source>
        <dbReference type="PROSITE" id="PS50014"/>
    </source>
</evidence>
<feature type="compositionally biased region" description="Basic and acidic residues" evidence="3">
    <location>
        <begin position="18"/>
        <end position="33"/>
    </location>
</feature>